<reference evidence="2 3" key="1">
    <citation type="journal article" date="2019" name="Nat. Microbiol.">
        <title>Mediterranean grassland soil C-N compound turnover is dependent on rainfall and depth, and is mediated by genomically divergent microorganisms.</title>
        <authorList>
            <person name="Diamond S."/>
            <person name="Andeer P.F."/>
            <person name="Li Z."/>
            <person name="Crits-Christoph A."/>
            <person name="Burstein D."/>
            <person name="Anantharaman K."/>
            <person name="Lane K.R."/>
            <person name="Thomas B.C."/>
            <person name="Pan C."/>
            <person name="Northen T.R."/>
            <person name="Banfield J.F."/>
        </authorList>
    </citation>
    <scope>NUCLEOTIDE SEQUENCE [LARGE SCALE GENOMIC DNA]</scope>
    <source>
        <strain evidence="2">WS_11</strain>
    </source>
</reference>
<dbReference type="AlphaFoldDB" id="A0A538UDC3"/>
<evidence type="ECO:0000259" key="1">
    <source>
        <dbReference type="Pfam" id="PF01636"/>
    </source>
</evidence>
<dbReference type="InterPro" id="IPR002575">
    <property type="entry name" value="Aminoglycoside_PTrfase"/>
</dbReference>
<evidence type="ECO:0000313" key="3">
    <source>
        <dbReference type="Proteomes" id="UP000319771"/>
    </source>
</evidence>
<comment type="caution">
    <text evidence="2">The sequence shown here is derived from an EMBL/GenBank/DDBJ whole genome shotgun (WGS) entry which is preliminary data.</text>
</comment>
<dbReference type="InterPro" id="IPR051678">
    <property type="entry name" value="AGP_Transferase"/>
</dbReference>
<gene>
    <name evidence="2" type="ORF">E6K81_02360</name>
</gene>
<accession>A0A538UDC3</accession>
<dbReference type="PANTHER" id="PTHR21310">
    <property type="entry name" value="AMINOGLYCOSIDE PHOSPHOTRANSFERASE-RELATED-RELATED"/>
    <property type="match status" value="1"/>
</dbReference>
<proteinExistence type="predicted"/>
<protein>
    <submittedName>
        <fullName evidence="2">Aminoglycoside phosphotransferase family protein</fullName>
    </submittedName>
</protein>
<dbReference type="SUPFAM" id="SSF56112">
    <property type="entry name" value="Protein kinase-like (PK-like)"/>
    <property type="match status" value="1"/>
</dbReference>
<keyword evidence="2" id="KW-0808">Transferase</keyword>
<sequence>MIEGLGRALADCEQPAIPELEWAVAEAIGGPRRLARLTRLERLKRRVFRLEVAVGNEVRTLVIKRMEPQPARRNELAIRRWLPEAGLDGIAPALLGIGAQRSAGWVWHVYEDLGPWMLDPREPNRERVASAVRVIAGLHSRFASHPLLAECRLDGQDLGAAFFWSSVRDALYSLEALRPPQVALTDAEAALRDRLLQRHRRLLDEGPRRARALELWGGPETFLHGDLWTTNTFVEPTAQGPRVRFIDWDHAGIGPAAYDLSTFLLRFAPELRPWILDLYRGSLDGGGWRVPDAHELNLLFETAEYTRYANWAIWPAVALRKERASWGFDGLAEVDRWFESFRPVIPAPATCREGPRCDT</sequence>
<dbReference type="Gene3D" id="3.90.1200.10">
    <property type="match status" value="1"/>
</dbReference>
<dbReference type="Proteomes" id="UP000319771">
    <property type="component" value="Unassembled WGS sequence"/>
</dbReference>
<dbReference type="EMBL" id="VBPB01000033">
    <property type="protein sequence ID" value="TMQ73901.1"/>
    <property type="molecule type" value="Genomic_DNA"/>
</dbReference>
<name>A0A538UDC3_UNCEI</name>
<dbReference type="Pfam" id="PF01636">
    <property type="entry name" value="APH"/>
    <property type="match status" value="1"/>
</dbReference>
<evidence type="ECO:0000313" key="2">
    <source>
        <dbReference type="EMBL" id="TMQ73901.1"/>
    </source>
</evidence>
<dbReference type="InterPro" id="IPR011009">
    <property type="entry name" value="Kinase-like_dom_sf"/>
</dbReference>
<organism evidence="2 3">
    <name type="scientific">Eiseniibacteriota bacterium</name>
    <dbReference type="NCBI Taxonomy" id="2212470"/>
    <lineage>
        <taxon>Bacteria</taxon>
        <taxon>Candidatus Eiseniibacteriota</taxon>
    </lineage>
</organism>
<feature type="domain" description="Aminoglycoside phosphotransferase" evidence="1">
    <location>
        <begin position="52"/>
        <end position="290"/>
    </location>
</feature>
<dbReference type="GO" id="GO:0016740">
    <property type="term" value="F:transferase activity"/>
    <property type="evidence" value="ECO:0007669"/>
    <property type="project" value="UniProtKB-KW"/>
</dbReference>